<proteinExistence type="predicted"/>
<feature type="transmembrane region" description="Helical" evidence="6">
    <location>
        <begin position="208"/>
        <end position="227"/>
    </location>
</feature>
<dbReference type="SUPFAM" id="SSF103473">
    <property type="entry name" value="MFS general substrate transporter"/>
    <property type="match status" value="1"/>
</dbReference>
<keyword evidence="2 6" id="KW-0812">Transmembrane</keyword>
<dbReference type="STRING" id="857566.A0A1E3PJA3"/>
<dbReference type="FunFam" id="1.20.1250.20:FF:000011">
    <property type="entry name" value="MFS multidrug transporter, putative"/>
    <property type="match status" value="1"/>
</dbReference>
<dbReference type="InterPro" id="IPR020846">
    <property type="entry name" value="MFS_dom"/>
</dbReference>
<evidence type="ECO:0000256" key="2">
    <source>
        <dbReference type="ARBA" id="ARBA00022692"/>
    </source>
</evidence>
<feature type="transmembrane region" description="Helical" evidence="6">
    <location>
        <begin position="353"/>
        <end position="372"/>
    </location>
</feature>
<feature type="transmembrane region" description="Helical" evidence="6">
    <location>
        <begin position="275"/>
        <end position="296"/>
    </location>
</feature>
<feature type="compositionally biased region" description="Polar residues" evidence="5">
    <location>
        <begin position="49"/>
        <end position="63"/>
    </location>
</feature>
<dbReference type="AlphaFoldDB" id="A0A1E3PJA3"/>
<dbReference type="PROSITE" id="PS50850">
    <property type="entry name" value="MFS"/>
    <property type="match status" value="1"/>
</dbReference>
<dbReference type="InterPro" id="IPR036259">
    <property type="entry name" value="MFS_trans_sf"/>
</dbReference>
<dbReference type="GO" id="GO:0015244">
    <property type="term" value="F:fluconazole transmembrane transporter activity"/>
    <property type="evidence" value="ECO:0007669"/>
    <property type="project" value="EnsemblFungi"/>
</dbReference>
<evidence type="ECO:0000313" key="8">
    <source>
        <dbReference type="EMBL" id="ODQ65495.1"/>
    </source>
</evidence>
<dbReference type="GO" id="GO:0005886">
    <property type="term" value="C:plasma membrane"/>
    <property type="evidence" value="ECO:0007669"/>
    <property type="project" value="EnsemblFungi"/>
</dbReference>
<dbReference type="OrthoDB" id="3357846at2759"/>
<feature type="transmembrane region" description="Helical" evidence="6">
    <location>
        <begin position="239"/>
        <end position="263"/>
    </location>
</feature>
<evidence type="ECO:0000256" key="3">
    <source>
        <dbReference type="ARBA" id="ARBA00022989"/>
    </source>
</evidence>
<evidence type="ECO:0000313" key="9">
    <source>
        <dbReference type="Proteomes" id="UP000095009"/>
    </source>
</evidence>
<dbReference type="CDD" id="cd17323">
    <property type="entry name" value="MFS_Tpo1_MDR_like"/>
    <property type="match status" value="1"/>
</dbReference>
<name>A0A1E3PJA3_9ASCO</name>
<dbReference type="Gene3D" id="1.20.1250.20">
    <property type="entry name" value="MFS general substrate transporter like domains"/>
    <property type="match status" value="1"/>
</dbReference>
<feature type="transmembrane region" description="Helical" evidence="6">
    <location>
        <begin position="392"/>
        <end position="411"/>
    </location>
</feature>
<dbReference type="Proteomes" id="UP000095009">
    <property type="component" value="Unassembled WGS sequence"/>
</dbReference>
<evidence type="ECO:0000256" key="6">
    <source>
        <dbReference type="SAM" id="Phobius"/>
    </source>
</evidence>
<feature type="transmembrane region" description="Helical" evidence="6">
    <location>
        <begin position="117"/>
        <end position="138"/>
    </location>
</feature>
<evidence type="ECO:0000256" key="5">
    <source>
        <dbReference type="SAM" id="MobiDB-lite"/>
    </source>
</evidence>
<sequence length="564" mass="62042">MFRILRDSFWGQIVYHASGKKLFQNPEERPDFVLPEKYILNHSSLAGDTINRKPSGNSRTSTDLPEDLSSDIEKTGNESSEDTNNENADPSSGYIIVDWYGPDDPENPHNWPIMKKVFLGAQIGFLTFSIYVGSSIYTPGILEIMEDFKISQVMAILPLSLFVVGYGIGPMIFSPLSEHPKVGRTYIYIVTLFIFVILQIPTALSKNIGSLLALRFLAGFVASPALATGGASMGDVFSYSTLPIGLAAWSISAVCGPALGPLIGGAFAQTIGWRWTIWALACISGGACAFLSLFLPETSTATILYRRAVRLRKLTGNQNIRSEGEVSLNSMTVKEVAVETLWRPFEITLTEPVVFFLNSYIALLYACMYTWFEAFPIVFNEVHHFNLVESGLAYIGIIVCCIIACGFYLYFVRIIWVKKLEAGINMPPEIHLVFGIAGSIIVPVGIFLFAWTSKESVHWIAPIIGSGIFVAGAFLVFQATFNYFGGSFFRYLASVFAGNGLFRASFAAAFPLFATPMYKNLGPTEFPVGYGCTIIGCICVAMISIPITLRIFGPKLRARSRYAN</sequence>
<organism evidence="8 9">
    <name type="scientific">Nadsonia fulvescens var. elongata DSM 6958</name>
    <dbReference type="NCBI Taxonomy" id="857566"/>
    <lineage>
        <taxon>Eukaryota</taxon>
        <taxon>Fungi</taxon>
        <taxon>Dikarya</taxon>
        <taxon>Ascomycota</taxon>
        <taxon>Saccharomycotina</taxon>
        <taxon>Dipodascomycetes</taxon>
        <taxon>Dipodascales</taxon>
        <taxon>Dipodascales incertae sedis</taxon>
        <taxon>Nadsonia</taxon>
    </lineage>
</organism>
<evidence type="ECO:0000256" key="1">
    <source>
        <dbReference type="ARBA" id="ARBA00004141"/>
    </source>
</evidence>
<keyword evidence="4 6" id="KW-0472">Membrane</keyword>
<dbReference type="InterPro" id="IPR011701">
    <property type="entry name" value="MFS"/>
</dbReference>
<feature type="transmembrane region" description="Helical" evidence="6">
    <location>
        <begin position="432"/>
        <end position="451"/>
    </location>
</feature>
<dbReference type="GO" id="GO:1990961">
    <property type="term" value="P:xenobiotic detoxification by transmembrane export across the plasma membrane"/>
    <property type="evidence" value="ECO:0007669"/>
    <property type="project" value="EnsemblFungi"/>
</dbReference>
<reference evidence="8 9" key="1">
    <citation type="journal article" date="2016" name="Proc. Natl. Acad. Sci. U.S.A.">
        <title>Comparative genomics of biotechnologically important yeasts.</title>
        <authorList>
            <person name="Riley R."/>
            <person name="Haridas S."/>
            <person name="Wolfe K.H."/>
            <person name="Lopes M.R."/>
            <person name="Hittinger C.T."/>
            <person name="Goeker M."/>
            <person name="Salamov A.A."/>
            <person name="Wisecaver J.H."/>
            <person name="Long T.M."/>
            <person name="Calvey C.H."/>
            <person name="Aerts A.L."/>
            <person name="Barry K.W."/>
            <person name="Choi C."/>
            <person name="Clum A."/>
            <person name="Coughlan A.Y."/>
            <person name="Deshpande S."/>
            <person name="Douglass A.P."/>
            <person name="Hanson S.J."/>
            <person name="Klenk H.-P."/>
            <person name="LaButti K.M."/>
            <person name="Lapidus A."/>
            <person name="Lindquist E.A."/>
            <person name="Lipzen A.M."/>
            <person name="Meier-Kolthoff J.P."/>
            <person name="Ohm R.A."/>
            <person name="Otillar R.P."/>
            <person name="Pangilinan J.L."/>
            <person name="Peng Y."/>
            <person name="Rokas A."/>
            <person name="Rosa C.A."/>
            <person name="Scheuner C."/>
            <person name="Sibirny A.A."/>
            <person name="Slot J.C."/>
            <person name="Stielow J.B."/>
            <person name="Sun H."/>
            <person name="Kurtzman C.P."/>
            <person name="Blackwell M."/>
            <person name="Grigoriev I.V."/>
            <person name="Jeffries T.W."/>
        </authorList>
    </citation>
    <scope>NUCLEOTIDE SEQUENCE [LARGE SCALE GENOMIC DNA]</scope>
    <source>
        <strain evidence="8 9">DSM 6958</strain>
    </source>
</reference>
<dbReference type="PANTHER" id="PTHR23502:SF23">
    <property type="entry name" value="FLUCONAZOLE RESISTANCE PROTEIN 1"/>
    <property type="match status" value="1"/>
</dbReference>
<feature type="transmembrane region" description="Helical" evidence="6">
    <location>
        <begin position="528"/>
        <end position="552"/>
    </location>
</feature>
<feature type="transmembrane region" description="Helical" evidence="6">
    <location>
        <begin position="489"/>
        <end position="513"/>
    </location>
</feature>
<accession>A0A1E3PJA3</accession>
<feature type="domain" description="Major facilitator superfamily (MFS) profile" evidence="7">
    <location>
        <begin position="113"/>
        <end position="564"/>
    </location>
</feature>
<evidence type="ECO:0000259" key="7">
    <source>
        <dbReference type="PROSITE" id="PS50850"/>
    </source>
</evidence>
<comment type="subcellular location">
    <subcellularLocation>
        <location evidence="1">Membrane</location>
        <topology evidence="1">Multi-pass membrane protein</topology>
    </subcellularLocation>
</comment>
<feature type="transmembrane region" description="Helical" evidence="6">
    <location>
        <begin position="457"/>
        <end position="477"/>
    </location>
</feature>
<dbReference type="PANTHER" id="PTHR23502">
    <property type="entry name" value="MAJOR FACILITATOR SUPERFAMILY"/>
    <property type="match status" value="1"/>
</dbReference>
<dbReference type="EMBL" id="KV454410">
    <property type="protein sequence ID" value="ODQ65495.1"/>
    <property type="molecule type" value="Genomic_DNA"/>
</dbReference>
<keyword evidence="3 6" id="KW-1133">Transmembrane helix</keyword>
<protein>
    <submittedName>
        <fullName evidence="8">SCR1 protein</fullName>
    </submittedName>
</protein>
<evidence type="ECO:0000256" key="4">
    <source>
        <dbReference type="ARBA" id="ARBA00023136"/>
    </source>
</evidence>
<keyword evidence="9" id="KW-1185">Reference proteome</keyword>
<feature type="transmembrane region" description="Helical" evidence="6">
    <location>
        <begin position="150"/>
        <end position="173"/>
    </location>
</feature>
<feature type="transmembrane region" description="Helical" evidence="6">
    <location>
        <begin position="185"/>
        <end position="202"/>
    </location>
</feature>
<gene>
    <name evidence="8" type="ORF">NADFUDRAFT_47140</name>
</gene>
<feature type="region of interest" description="Disordered" evidence="5">
    <location>
        <begin position="49"/>
        <end position="92"/>
    </location>
</feature>
<dbReference type="Pfam" id="PF07690">
    <property type="entry name" value="MFS_1"/>
    <property type="match status" value="1"/>
</dbReference>